<evidence type="ECO:0000313" key="1">
    <source>
        <dbReference type="EMBL" id="KAJ3525556.1"/>
    </source>
</evidence>
<accession>A0ACC1RUK5</accession>
<organism evidence="1 2">
    <name type="scientific">Fusarium decemcellulare</name>
    <dbReference type="NCBI Taxonomy" id="57161"/>
    <lineage>
        <taxon>Eukaryota</taxon>
        <taxon>Fungi</taxon>
        <taxon>Dikarya</taxon>
        <taxon>Ascomycota</taxon>
        <taxon>Pezizomycotina</taxon>
        <taxon>Sordariomycetes</taxon>
        <taxon>Hypocreomycetidae</taxon>
        <taxon>Hypocreales</taxon>
        <taxon>Nectriaceae</taxon>
        <taxon>Fusarium</taxon>
        <taxon>Fusarium decemcellulare species complex</taxon>
    </lineage>
</organism>
<keyword evidence="2" id="KW-1185">Reference proteome</keyword>
<name>A0ACC1RUK5_9HYPO</name>
<comment type="caution">
    <text evidence="1">The sequence shown here is derived from an EMBL/GenBank/DDBJ whole genome shotgun (WGS) entry which is preliminary data.</text>
</comment>
<evidence type="ECO:0000313" key="2">
    <source>
        <dbReference type="Proteomes" id="UP001148629"/>
    </source>
</evidence>
<proteinExistence type="predicted"/>
<dbReference type="EMBL" id="JANRMS010001890">
    <property type="protein sequence ID" value="KAJ3525556.1"/>
    <property type="molecule type" value="Genomic_DNA"/>
</dbReference>
<protein>
    <submittedName>
        <fullName evidence="1">Uncharacterized protein</fullName>
    </submittedName>
</protein>
<reference evidence="1" key="1">
    <citation type="submission" date="2022-08" db="EMBL/GenBank/DDBJ databases">
        <title>Genome Sequence of Fusarium decemcellulare.</title>
        <authorList>
            <person name="Buettner E."/>
        </authorList>
    </citation>
    <scope>NUCLEOTIDE SEQUENCE</scope>
    <source>
        <strain evidence="1">Babe19</strain>
    </source>
</reference>
<gene>
    <name evidence="1" type="ORF">NM208_g11591</name>
</gene>
<dbReference type="Proteomes" id="UP001148629">
    <property type="component" value="Unassembled WGS sequence"/>
</dbReference>
<sequence>MSDMLATLVMLLGLDPESSIDADLAYLRHNLSKHLWHTYLRTSIFKTMTAVKSVAVIGAGPSGAAAAEALRRTNAFDTIKVFERRSEVGGAWNFDPDPDVPPADPLVHPSLVDPPVQPPIQLPARTAKQERVQRWTTAPVYETLTTNVNVDIMSYTYVHFSEVDKTPPAENPDPMFPSAARVLKYIQALHARHSDCLVLNTTVERASKDDAKWNLALRRSDPDTDYWYQESFDALVVASGIYWVPKIPSIPGLREYNQKFPGRALHSKYFRAVDTYKTKTVLIVGNGITALDLIRDLMPVVSHLTISHRSVNWMYPTSLEGVDGISVRSELSHIDSVTGDYFFKDGDSPIRPDSIIFATGYHVSFPFLSPPQASHNYDPSFTADWVPGTYLHTFWRDDPTLSFVGLVQNSVSFRIFEYQAAIVASHLAGRLKLPPMSEMEDWEKKRLAEVDHNTALFHYNKYPGSVEFLNRLHSILASAGSSGLRLLEWQDAWTPRYLAGIHERRRRVDNLKTLHLTGSVV</sequence>